<evidence type="ECO:0000313" key="2">
    <source>
        <dbReference type="EMBL" id="RZB65502.1"/>
    </source>
</evidence>
<dbReference type="AlphaFoldDB" id="A0A445GW48"/>
<proteinExistence type="predicted"/>
<evidence type="ECO:0000313" key="3">
    <source>
        <dbReference type="Proteomes" id="UP000289340"/>
    </source>
</evidence>
<dbReference type="EMBL" id="QZWG01000015">
    <property type="protein sequence ID" value="RZB65500.1"/>
    <property type="molecule type" value="Genomic_DNA"/>
</dbReference>
<reference evidence="1 3" key="1">
    <citation type="submission" date="2018-09" db="EMBL/GenBank/DDBJ databases">
        <title>A high-quality reference genome of wild soybean provides a powerful tool to mine soybean genomes.</title>
        <authorList>
            <person name="Xie M."/>
            <person name="Chung C.Y.L."/>
            <person name="Li M.-W."/>
            <person name="Wong F.-L."/>
            <person name="Chan T.-F."/>
            <person name="Lam H.-M."/>
        </authorList>
    </citation>
    <scope>NUCLEOTIDE SEQUENCE [LARGE SCALE GENOMIC DNA]</scope>
    <source>
        <strain evidence="3">cv. W05</strain>
        <tissue evidence="1">Hypocotyl of etiolated seedlings</tissue>
    </source>
</reference>
<dbReference type="EMBL" id="QZWG01000015">
    <property type="protein sequence ID" value="RZB65502.1"/>
    <property type="molecule type" value="Genomic_DNA"/>
</dbReference>
<accession>A0A445GW48</accession>
<protein>
    <submittedName>
        <fullName evidence="1">Uncharacterized protein</fullName>
    </submittedName>
</protein>
<gene>
    <name evidence="1" type="ORF">D0Y65_041526</name>
    <name evidence="2" type="ORF">D0Y65_041528</name>
</gene>
<comment type="caution">
    <text evidence="1">The sequence shown here is derived from an EMBL/GenBank/DDBJ whole genome shotgun (WGS) entry which is preliminary data.</text>
</comment>
<evidence type="ECO:0000313" key="1">
    <source>
        <dbReference type="EMBL" id="RZB65500.1"/>
    </source>
</evidence>
<organism evidence="1 3">
    <name type="scientific">Glycine soja</name>
    <name type="common">Wild soybean</name>
    <dbReference type="NCBI Taxonomy" id="3848"/>
    <lineage>
        <taxon>Eukaryota</taxon>
        <taxon>Viridiplantae</taxon>
        <taxon>Streptophyta</taxon>
        <taxon>Embryophyta</taxon>
        <taxon>Tracheophyta</taxon>
        <taxon>Spermatophyta</taxon>
        <taxon>Magnoliopsida</taxon>
        <taxon>eudicotyledons</taxon>
        <taxon>Gunneridae</taxon>
        <taxon>Pentapetalae</taxon>
        <taxon>rosids</taxon>
        <taxon>fabids</taxon>
        <taxon>Fabales</taxon>
        <taxon>Fabaceae</taxon>
        <taxon>Papilionoideae</taxon>
        <taxon>50 kb inversion clade</taxon>
        <taxon>NPAAA clade</taxon>
        <taxon>indigoferoid/millettioid clade</taxon>
        <taxon>Phaseoleae</taxon>
        <taxon>Glycine</taxon>
        <taxon>Glycine subgen. Soja</taxon>
    </lineage>
</organism>
<sequence>FLKVIPWKLRTTWINCLTLMKFLQFIVSLIYKDGIIRVDGLLNYGFIKLVSLSGIRFLDFLGRFLPKKDCICMVMGFCYFCS</sequence>
<dbReference type="Proteomes" id="UP000289340">
    <property type="component" value="Chromosome 15"/>
</dbReference>
<name>A0A445GW48_GLYSO</name>
<keyword evidence="3" id="KW-1185">Reference proteome</keyword>
<feature type="non-terminal residue" evidence="1">
    <location>
        <position position="1"/>
    </location>
</feature>